<sequence length="112" mass="13288">TTDHYRTTTDHYRTTTDHYRTTTDHYRTTTDHCVMKQRTQQNKTHPLEPKPDHSRPLKPTHRPPENKIGPQEPKADHWRNKCTPRQNPSRPQLNQKQINVTHNVVQGGWKPL</sequence>
<feature type="compositionally biased region" description="Basic and acidic residues" evidence="1">
    <location>
        <begin position="45"/>
        <end position="55"/>
    </location>
</feature>
<dbReference type="AlphaFoldDB" id="A0AA35WEC5"/>
<feature type="compositionally biased region" description="Polar residues" evidence="1">
    <location>
        <begin position="83"/>
        <end position="104"/>
    </location>
</feature>
<keyword evidence="3" id="KW-1185">Reference proteome</keyword>
<name>A0AA35WEC5_GEOBA</name>
<reference evidence="2" key="1">
    <citation type="submission" date="2023-03" db="EMBL/GenBank/DDBJ databases">
        <authorList>
            <person name="Steffen K."/>
            <person name="Cardenas P."/>
        </authorList>
    </citation>
    <scope>NUCLEOTIDE SEQUENCE</scope>
</reference>
<dbReference type="EMBL" id="CASHTH010001621">
    <property type="protein sequence ID" value="CAI8017379.1"/>
    <property type="molecule type" value="Genomic_DNA"/>
</dbReference>
<feature type="region of interest" description="Disordered" evidence="1">
    <location>
        <begin position="1"/>
        <end position="112"/>
    </location>
</feature>
<feature type="non-terminal residue" evidence="2">
    <location>
        <position position="112"/>
    </location>
</feature>
<feature type="non-terminal residue" evidence="2">
    <location>
        <position position="1"/>
    </location>
</feature>
<proteinExistence type="predicted"/>
<gene>
    <name evidence="2" type="ORF">GBAR_LOCUS10558</name>
</gene>
<evidence type="ECO:0000313" key="3">
    <source>
        <dbReference type="Proteomes" id="UP001174909"/>
    </source>
</evidence>
<protein>
    <submittedName>
        <fullName evidence="2">Uncharacterized protein</fullName>
    </submittedName>
</protein>
<organism evidence="2 3">
    <name type="scientific">Geodia barretti</name>
    <name type="common">Barrett's horny sponge</name>
    <dbReference type="NCBI Taxonomy" id="519541"/>
    <lineage>
        <taxon>Eukaryota</taxon>
        <taxon>Metazoa</taxon>
        <taxon>Porifera</taxon>
        <taxon>Demospongiae</taxon>
        <taxon>Heteroscleromorpha</taxon>
        <taxon>Tetractinellida</taxon>
        <taxon>Astrophorina</taxon>
        <taxon>Geodiidae</taxon>
        <taxon>Geodia</taxon>
    </lineage>
</organism>
<dbReference type="Proteomes" id="UP001174909">
    <property type="component" value="Unassembled WGS sequence"/>
</dbReference>
<evidence type="ECO:0000256" key="1">
    <source>
        <dbReference type="SAM" id="MobiDB-lite"/>
    </source>
</evidence>
<comment type="caution">
    <text evidence="2">The sequence shown here is derived from an EMBL/GenBank/DDBJ whole genome shotgun (WGS) entry which is preliminary data.</text>
</comment>
<feature type="compositionally biased region" description="Basic and acidic residues" evidence="1">
    <location>
        <begin position="1"/>
        <end position="34"/>
    </location>
</feature>
<evidence type="ECO:0000313" key="2">
    <source>
        <dbReference type="EMBL" id="CAI8017379.1"/>
    </source>
</evidence>
<accession>A0AA35WEC5</accession>